<evidence type="ECO:0000259" key="5">
    <source>
        <dbReference type="PROSITE" id="PS00631"/>
    </source>
</evidence>
<dbReference type="Pfam" id="PF00883">
    <property type="entry name" value="Peptidase_M17"/>
    <property type="match status" value="1"/>
</dbReference>
<dbReference type="Pfam" id="PF18295">
    <property type="entry name" value="Pdase_M17_N2"/>
    <property type="match status" value="1"/>
</dbReference>
<keyword evidence="4" id="KW-0378">Hydrolase</keyword>
<reference evidence="6" key="1">
    <citation type="submission" date="2021-01" db="EMBL/GenBank/DDBJ databases">
        <authorList>
            <person name="Corre E."/>
            <person name="Pelletier E."/>
            <person name="Niang G."/>
            <person name="Scheremetjew M."/>
            <person name="Finn R."/>
            <person name="Kale V."/>
            <person name="Holt S."/>
            <person name="Cochrane G."/>
            <person name="Meng A."/>
            <person name="Brown T."/>
            <person name="Cohen L."/>
        </authorList>
    </citation>
    <scope>NUCLEOTIDE SEQUENCE</scope>
    <source>
        <strain evidence="6">308</strain>
    </source>
</reference>
<dbReference type="Gene3D" id="3.40.630.10">
    <property type="entry name" value="Zn peptidases"/>
    <property type="match status" value="1"/>
</dbReference>
<name>A0A7S1C1W8_9STRA</name>
<dbReference type="GO" id="GO:0070006">
    <property type="term" value="F:metalloaminopeptidase activity"/>
    <property type="evidence" value="ECO:0007669"/>
    <property type="project" value="InterPro"/>
</dbReference>
<dbReference type="PANTHER" id="PTHR11963">
    <property type="entry name" value="LEUCINE AMINOPEPTIDASE-RELATED"/>
    <property type="match status" value="1"/>
</dbReference>
<dbReference type="SUPFAM" id="SSF53187">
    <property type="entry name" value="Zn-dependent exopeptidases"/>
    <property type="match status" value="1"/>
</dbReference>
<evidence type="ECO:0000256" key="3">
    <source>
        <dbReference type="ARBA" id="ARBA00022670"/>
    </source>
</evidence>
<evidence type="ECO:0000256" key="2">
    <source>
        <dbReference type="ARBA" id="ARBA00022438"/>
    </source>
</evidence>
<evidence type="ECO:0000256" key="4">
    <source>
        <dbReference type="ARBA" id="ARBA00022801"/>
    </source>
</evidence>
<accession>A0A7S1C1W8</accession>
<keyword evidence="2" id="KW-0031">Aminopeptidase</keyword>
<organism evidence="6">
    <name type="scientific">Corethron hystrix</name>
    <dbReference type="NCBI Taxonomy" id="216773"/>
    <lineage>
        <taxon>Eukaryota</taxon>
        <taxon>Sar</taxon>
        <taxon>Stramenopiles</taxon>
        <taxon>Ochrophyta</taxon>
        <taxon>Bacillariophyta</taxon>
        <taxon>Coscinodiscophyceae</taxon>
        <taxon>Corethrophycidae</taxon>
        <taxon>Corethrales</taxon>
        <taxon>Corethraceae</taxon>
        <taxon>Corethron</taxon>
    </lineage>
</organism>
<comment type="similarity">
    <text evidence="1">Belongs to the peptidase M17 family.</text>
</comment>
<sequence length="532" mass="56869">MVQFISSASDILSTPVPPALLVLIGTASGFETQMDWLSQLEPFTSRSCPEATKAVLSNILSRISHSVSEDVDGGNSTEHWFFQENGKSGSLRVVLCVLPKTESLSRHNCIAQPHAITAFVKKYASEKVPTLVTLLFDSEQMKSHRQSCFAAGCAVSRVGGERYSRKNGSDPATKSVDEKNTDHLSVLFSGPSLDDEYLKRLSLTAEGIQLTCRLVDAPCSELNTDAFVAEALGQVKELKHVESKVIRGADLEAQGFGGIYGVGKAAEHPPALVILSYNPTSATQKGVVMVGKGIVYDTGGLSIKTKEGMPGMKRDMGGAAAILGAFIAIVKSQSTSRFPLHAILCLAENSVSPIATRPDDIHVLYSGKSCEINNTDAEGRLVLADGASYAVKHLNPSVIIDMATLTGAQGVATGKYFGALYCNNESLEKVAVQAGLDSGDLVHGLPYAPEFFRPEFKSAVADMKNSVKNRANAQVSCAGQFIGNHLGSFEKEGKWLHIDMAYPSYTSADERATGFGVALLHKITMQIDADTQ</sequence>
<dbReference type="GO" id="GO:0006508">
    <property type="term" value="P:proteolysis"/>
    <property type="evidence" value="ECO:0007669"/>
    <property type="project" value="UniProtKB-KW"/>
</dbReference>
<dbReference type="InterPro" id="IPR011356">
    <property type="entry name" value="Leucine_aapep/pepB"/>
</dbReference>
<feature type="domain" description="Cytosol aminopeptidase" evidence="5">
    <location>
        <begin position="374"/>
        <end position="381"/>
    </location>
</feature>
<dbReference type="GO" id="GO:0005737">
    <property type="term" value="C:cytoplasm"/>
    <property type="evidence" value="ECO:0007669"/>
    <property type="project" value="InterPro"/>
</dbReference>
<dbReference type="InterPro" id="IPR000819">
    <property type="entry name" value="Peptidase_M17_C"/>
</dbReference>
<keyword evidence="3" id="KW-0645">Protease</keyword>
<dbReference type="CDD" id="cd00433">
    <property type="entry name" value="Peptidase_M17"/>
    <property type="match status" value="1"/>
</dbReference>
<evidence type="ECO:0000313" key="6">
    <source>
        <dbReference type="EMBL" id="CAD8903740.1"/>
    </source>
</evidence>
<gene>
    <name evidence="6" type="ORF">CHYS00102_LOCUS30960</name>
</gene>
<dbReference type="EMBL" id="HBFR01042336">
    <property type="protein sequence ID" value="CAD8903740.1"/>
    <property type="molecule type" value="Transcribed_RNA"/>
</dbReference>
<dbReference type="PRINTS" id="PR00481">
    <property type="entry name" value="LAMNOPPTDASE"/>
</dbReference>
<evidence type="ECO:0000256" key="1">
    <source>
        <dbReference type="ARBA" id="ARBA00009528"/>
    </source>
</evidence>
<dbReference type="AlphaFoldDB" id="A0A7S1C1W8"/>
<proteinExistence type="inferred from homology"/>
<dbReference type="InterPro" id="IPR041417">
    <property type="entry name" value="NPEPL1_N"/>
</dbReference>
<dbReference type="PROSITE" id="PS00631">
    <property type="entry name" value="CYTOSOL_AP"/>
    <property type="match status" value="1"/>
</dbReference>
<dbReference type="PANTHER" id="PTHR11963:SF48">
    <property type="entry name" value="DIPEPTIDASE B, ISOFORM A"/>
    <property type="match status" value="1"/>
</dbReference>
<dbReference type="GO" id="GO:0030145">
    <property type="term" value="F:manganese ion binding"/>
    <property type="evidence" value="ECO:0007669"/>
    <property type="project" value="InterPro"/>
</dbReference>
<dbReference type="Gene3D" id="3.40.50.10590">
    <property type="entry name" value="Zn-dependent exopeptidases"/>
    <property type="match status" value="1"/>
</dbReference>
<protein>
    <recommendedName>
        <fullName evidence="5">Cytosol aminopeptidase domain-containing protein</fullName>
    </recommendedName>
</protein>